<dbReference type="RefSeq" id="XP_028869381.1">
    <property type="nucleotide sequence ID" value="XM_029013548.1"/>
</dbReference>
<dbReference type="EMBL" id="BDSA01000017">
    <property type="protein sequence ID" value="GBE63138.1"/>
    <property type="molecule type" value="Genomic_DNA"/>
</dbReference>
<keyword evidence="2" id="KW-1133">Transmembrane helix</keyword>
<evidence type="ECO:0000256" key="2">
    <source>
        <dbReference type="SAM" id="Phobius"/>
    </source>
</evidence>
<reference evidence="3 4" key="1">
    <citation type="journal article" date="2017" name="BMC Genomics">
        <title>Whole-genome assembly of Babesia ovata and comparative genomics between closely related pathogens.</title>
        <authorList>
            <person name="Yamagishi J."/>
            <person name="Asada M."/>
            <person name="Hakimi H."/>
            <person name="Tanaka T.Q."/>
            <person name="Sugimoto C."/>
            <person name="Kawazu S."/>
        </authorList>
    </citation>
    <scope>NUCLEOTIDE SEQUENCE [LARGE SCALE GENOMIC DNA]</scope>
    <source>
        <strain evidence="3 4">Miyake</strain>
    </source>
</reference>
<keyword evidence="2" id="KW-0472">Membrane</keyword>
<organism evidence="3 4">
    <name type="scientific">Babesia ovata</name>
    <dbReference type="NCBI Taxonomy" id="189622"/>
    <lineage>
        <taxon>Eukaryota</taxon>
        <taxon>Sar</taxon>
        <taxon>Alveolata</taxon>
        <taxon>Apicomplexa</taxon>
        <taxon>Aconoidasida</taxon>
        <taxon>Piroplasmida</taxon>
        <taxon>Babesiidae</taxon>
        <taxon>Babesia</taxon>
    </lineage>
</organism>
<comment type="caution">
    <text evidence="3">The sequence shown here is derived from an EMBL/GenBank/DDBJ whole genome shotgun (WGS) entry which is preliminary data.</text>
</comment>
<gene>
    <name evidence="3" type="ORF">BOVATA_046310</name>
</gene>
<evidence type="ECO:0000256" key="1">
    <source>
        <dbReference type="SAM" id="MobiDB-lite"/>
    </source>
</evidence>
<keyword evidence="2" id="KW-0812">Transmembrane</keyword>
<name>A0A2H6KJH4_9APIC</name>
<dbReference type="Proteomes" id="UP000236319">
    <property type="component" value="Unassembled WGS sequence"/>
</dbReference>
<keyword evidence="4" id="KW-1185">Reference proteome</keyword>
<dbReference type="OrthoDB" id="5423371at2759"/>
<sequence length="1553" mass="174802">MAFLGGVLESIKEDESVTKYDKNVAEPKLDSVLNSLEVSIGKGSGALVTQVEKVSGWLGRYESEVKEKCEEFKKPIVIMRLDIKKNLSDHKFEELKQMSLSDQHARWKKRGELYFENAKQAQSALENFDAALSGKLRMNVSLLLQATESFKRNAEDEDLKIVFGLASQQMTALTSQVEGLVNAKRNELQGYLTTQMGHLHRRLEIFKSKQFAELFNSVNYDLQEALNVANGVINNFENSYDTKIVSKVGELVVSAPQFSTKFGATKTALENTIENLRQDIARVRLLTAGDNDIDSPYGGKVDARFLKAIGTQSEPFKTITDHLSAIDKQIMQHVKAVMDKIGEKWVNSGAYPIPLQAFFRNVHSDLTSLVNVVKTPRTVAELTGLQGKLTTILGDGAKNISDIRFTNATSFQTLVQKFANPSGVTKELTSDLQKLLAEVGTVAKTVSQHSHQVVTTVMEKIRQRVEGEITDVANAIEEKVKRIQGGIKGVKDGDEKYGLAEAEKNARGLTMLVNEFKSRIDDQLKILLTSVGSKDNTKKNNTDSVFAELNDLKDKINDLGKTVNTVKDKIQAARMALRLCIQHVEMLMTEMSQKTNQFMNQLRRRIDLEITNAFTIIKNKAKEMYSARKENELRALEDIVNKQFDDITKTIEQDKTLGIKGFFDRLQKTFITPLNTLASPVPPPKAPKPFEDWSSQLNTYFNALSQSTSQHGDIISVASQVRPLRDALNSLFQQMTTCRHFHDEVSKKRERFAETLDKLSLDGMNDAQRRLLAPLKKGFHLFVNQLRKAYVSSYSGKTINWSDEKNLDKTNCAQILVTILSILNHDLRELHKRCHKTNGDCRENKISLISKSGVYNPLGAFFQDSGYRVSKLEESYEGELRCHEQMRGGHISRDLFEKITLTADTNKHFPKCKPDEAKTQIKSTSQFNIFHILDCLTSHVSEYYQSCHLGLPKSKKYPCSVRDICVWLSGLPHTAVYKTVDGHCKKMLYEQDKSTGIFYNQDDKVMERSLQHLNGNITKTCNLSHRLLVSIQGHGCGYDHAAYPYACCFENNHGQFYYPGDPSSLLGMLKDMCTRLLRAVRFLYQQCRYTASDGNGWRECQYGYRVGSYQWDCDKSSTKPKSQAKCQPNSEPNDQPNCLPKSPLQAHLMDGLPGFMPHKFTAVGCQPSCTTCPKGSLVGQCITPMGFADLATAGSITGRGEDLIDVLSDLCKNSASVLCDLVHALQCILPSPPKGLAEMLSYYCNIMQKSYGSVYGHDTEYKGKIDEAIHLSFPFKNDMWLHNKYSASKLTHALNTLYCSTNEHPDKLSDETHRGLHTVSPNPRPEKSNQCSTANSTCAPYLKALCHDAHHTYPAKHANMYLSWLCRLAWTFWDLLDQLLKAFNNISCQTYGCLCKCGFGKHGVTEEETSQPPNVPKPSCHCTSIVQCKGPMSVFYQYGFTFGMPKELMGFENKKTCDNFVKQLTRVLTKGYFKELFDEIDDFIWAIRTPFSYLLLALWSLSLLYLAHIAVVRLDVLRIRSHLRSPSSHRIAAQSLLAAARVKALANVKYFSP</sequence>
<dbReference type="GeneID" id="39876908"/>
<protein>
    <recommendedName>
        <fullName evidence="5">C3H1-type domain-containing protein</fullName>
    </recommendedName>
</protein>
<feature type="region of interest" description="Disordered" evidence="1">
    <location>
        <begin position="1308"/>
        <end position="1330"/>
    </location>
</feature>
<evidence type="ECO:0008006" key="5">
    <source>
        <dbReference type="Google" id="ProtNLM"/>
    </source>
</evidence>
<accession>A0A2H6KJH4</accession>
<feature type="transmembrane region" description="Helical" evidence="2">
    <location>
        <begin position="1491"/>
        <end position="1514"/>
    </location>
</feature>
<evidence type="ECO:0000313" key="3">
    <source>
        <dbReference type="EMBL" id="GBE63138.1"/>
    </source>
</evidence>
<dbReference type="VEuPathDB" id="PiroplasmaDB:BOVATA_046310"/>
<evidence type="ECO:0000313" key="4">
    <source>
        <dbReference type="Proteomes" id="UP000236319"/>
    </source>
</evidence>
<proteinExistence type="predicted"/>